<evidence type="ECO:0000313" key="3">
    <source>
        <dbReference type="Proteomes" id="UP000247483"/>
    </source>
</evidence>
<evidence type="ECO:0000313" key="2">
    <source>
        <dbReference type="EMBL" id="PXZ04333.1"/>
    </source>
</evidence>
<protein>
    <recommendedName>
        <fullName evidence="1">HTH cro/C1-type domain-containing protein</fullName>
    </recommendedName>
</protein>
<dbReference type="InterPro" id="IPR001387">
    <property type="entry name" value="Cro/C1-type_HTH"/>
</dbReference>
<evidence type="ECO:0000259" key="1">
    <source>
        <dbReference type="PROSITE" id="PS50943"/>
    </source>
</evidence>
<sequence length="127" mass="14568">MINNDTFSKRLIQRRAQLGYSQEELSKLTGIAAAQISRYEAGINKPRANIISKIANCLSVPFSWLAYGDTSELIDINKDDDNVSFSISLPKEQYDLLILNANENNMDLMTYIHQIIVPEYLERKKKR</sequence>
<feature type="domain" description="HTH cro/C1-type" evidence="1">
    <location>
        <begin position="11"/>
        <end position="65"/>
    </location>
</feature>
<dbReference type="GO" id="GO:0003677">
    <property type="term" value="F:DNA binding"/>
    <property type="evidence" value="ECO:0007669"/>
    <property type="project" value="InterPro"/>
</dbReference>
<dbReference type="SUPFAM" id="SSF47413">
    <property type="entry name" value="lambda repressor-like DNA-binding domains"/>
    <property type="match status" value="1"/>
</dbReference>
<name>A0A2V4DVT1_9GAMM</name>
<reference evidence="2 3" key="1">
    <citation type="submission" date="2018-05" db="EMBL/GenBank/DDBJ databases">
        <title>Reference genomes for bee gut microbiota database.</title>
        <authorList>
            <person name="Ellegaard K.M."/>
        </authorList>
    </citation>
    <scope>NUCLEOTIDE SEQUENCE [LARGE SCALE GENOMIC DNA]</scope>
    <source>
        <strain evidence="2 3">ESL0177</strain>
    </source>
</reference>
<dbReference type="EMBL" id="QGLP01000005">
    <property type="protein sequence ID" value="PXZ04333.1"/>
    <property type="molecule type" value="Genomic_DNA"/>
</dbReference>
<dbReference type="Proteomes" id="UP000247483">
    <property type="component" value="Unassembled WGS sequence"/>
</dbReference>
<dbReference type="RefSeq" id="WP_110423649.1">
    <property type="nucleotide sequence ID" value="NZ_QGLP01000005.1"/>
</dbReference>
<dbReference type="Gene3D" id="1.10.260.40">
    <property type="entry name" value="lambda repressor-like DNA-binding domains"/>
    <property type="match status" value="1"/>
</dbReference>
<dbReference type="InterPro" id="IPR010982">
    <property type="entry name" value="Lambda_DNA-bd_dom_sf"/>
</dbReference>
<dbReference type="AlphaFoldDB" id="A0A2V4DVT1"/>
<proteinExistence type="predicted"/>
<dbReference type="Pfam" id="PF01381">
    <property type="entry name" value="HTH_3"/>
    <property type="match status" value="1"/>
</dbReference>
<dbReference type="SMART" id="SM00530">
    <property type="entry name" value="HTH_XRE"/>
    <property type="match status" value="1"/>
</dbReference>
<organism evidence="2 3">
    <name type="scientific">Gilliamella apicola</name>
    <dbReference type="NCBI Taxonomy" id="1196095"/>
    <lineage>
        <taxon>Bacteria</taxon>
        <taxon>Pseudomonadati</taxon>
        <taxon>Pseudomonadota</taxon>
        <taxon>Gammaproteobacteria</taxon>
        <taxon>Orbales</taxon>
        <taxon>Orbaceae</taxon>
        <taxon>Gilliamella</taxon>
    </lineage>
</organism>
<dbReference type="CDD" id="cd00093">
    <property type="entry name" value="HTH_XRE"/>
    <property type="match status" value="1"/>
</dbReference>
<gene>
    <name evidence="2" type="ORF">DKK79_08210</name>
</gene>
<dbReference type="PROSITE" id="PS50943">
    <property type="entry name" value="HTH_CROC1"/>
    <property type="match status" value="1"/>
</dbReference>
<comment type="caution">
    <text evidence="2">The sequence shown here is derived from an EMBL/GenBank/DDBJ whole genome shotgun (WGS) entry which is preliminary data.</text>
</comment>
<accession>A0A2V4DVT1</accession>